<protein>
    <recommendedName>
        <fullName evidence="4">Retrotransposon gag domain-containing protein</fullName>
    </recommendedName>
</protein>
<reference evidence="2 3" key="1">
    <citation type="journal article" date="2013" name="Front. Plant Sci.">
        <title>The Reference Genome of the Halophytic Plant Eutrema salsugineum.</title>
        <authorList>
            <person name="Yang R."/>
            <person name="Jarvis D.E."/>
            <person name="Chen H."/>
            <person name="Beilstein M.A."/>
            <person name="Grimwood J."/>
            <person name="Jenkins J."/>
            <person name="Shu S."/>
            <person name="Prochnik S."/>
            <person name="Xin M."/>
            <person name="Ma C."/>
            <person name="Schmutz J."/>
            <person name="Wing R.A."/>
            <person name="Mitchell-Olds T."/>
            <person name="Schumaker K.S."/>
            <person name="Wang X."/>
        </authorList>
    </citation>
    <scope>NUCLEOTIDE SEQUENCE [LARGE SCALE GENOMIC DNA]</scope>
</reference>
<evidence type="ECO:0000313" key="3">
    <source>
        <dbReference type="Proteomes" id="UP000030689"/>
    </source>
</evidence>
<accession>V4LUR8</accession>
<dbReference type="AlphaFoldDB" id="V4LUR8"/>
<dbReference type="OMA" id="VAMQENF"/>
<keyword evidence="3" id="KW-1185">Reference proteome</keyword>
<sequence length="143" mass="16766">MPPKRDEAVNDWAELRRTLVAMQENFQTMLQNSIQELTDTVLHQREQDRVAQEADVEEDNPFAANFPRRRRGGGNRVVEQDDRRWETGFKLDIPEFHGGVRGEELFDWLVAVEEVLEFKEVPEDRKVPLVATKFRGKAAAWWM</sequence>
<dbReference type="Gramene" id="ESQ43623">
    <property type="protein sequence ID" value="ESQ43623"/>
    <property type="gene ID" value="EUTSA_v10016056mg"/>
</dbReference>
<gene>
    <name evidence="2" type="ORF">EUTSA_v10016056mg</name>
</gene>
<dbReference type="STRING" id="72664.V4LUR8"/>
<name>V4LUR8_EUTSA</name>
<dbReference type="Proteomes" id="UP000030689">
    <property type="component" value="Unassembled WGS sequence"/>
</dbReference>
<evidence type="ECO:0000256" key="1">
    <source>
        <dbReference type="SAM" id="MobiDB-lite"/>
    </source>
</evidence>
<proteinExistence type="predicted"/>
<evidence type="ECO:0008006" key="4">
    <source>
        <dbReference type="Google" id="ProtNLM"/>
    </source>
</evidence>
<evidence type="ECO:0000313" key="2">
    <source>
        <dbReference type="EMBL" id="ESQ43623.1"/>
    </source>
</evidence>
<dbReference type="KEGG" id="eus:EUTSA_v10016056mg"/>
<feature type="region of interest" description="Disordered" evidence="1">
    <location>
        <begin position="51"/>
        <end position="79"/>
    </location>
</feature>
<organism evidence="2 3">
    <name type="scientific">Eutrema salsugineum</name>
    <name type="common">Saltwater cress</name>
    <name type="synonym">Sisymbrium salsugineum</name>
    <dbReference type="NCBI Taxonomy" id="72664"/>
    <lineage>
        <taxon>Eukaryota</taxon>
        <taxon>Viridiplantae</taxon>
        <taxon>Streptophyta</taxon>
        <taxon>Embryophyta</taxon>
        <taxon>Tracheophyta</taxon>
        <taxon>Spermatophyta</taxon>
        <taxon>Magnoliopsida</taxon>
        <taxon>eudicotyledons</taxon>
        <taxon>Gunneridae</taxon>
        <taxon>Pentapetalae</taxon>
        <taxon>rosids</taxon>
        <taxon>malvids</taxon>
        <taxon>Brassicales</taxon>
        <taxon>Brassicaceae</taxon>
        <taxon>Eutremeae</taxon>
        <taxon>Eutrema</taxon>
    </lineage>
</organism>
<dbReference type="eggNOG" id="ENOG502SXPZ">
    <property type="taxonomic scope" value="Eukaryota"/>
</dbReference>
<dbReference type="EMBL" id="KI517464">
    <property type="protein sequence ID" value="ESQ43623.1"/>
    <property type="molecule type" value="Genomic_DNA"/>
</dbReference>